<dbReference type="Pfam" id="PF22848">
    <property type="entry name" value="ASD1_dom"/>
    <property type="match status" value="1"/>
</dbReference>
<gene>
    <name evidence="10" type="ORF">EAS64_02590</name>
</gene>
<comment type="similarity">
    <text evidence="2">Belongs to the glycosyl hydrolase 51 family.</text>
</comment>
<dbReference type="Gene3D" id="3.20.20.80">
    <property type="entry name" value="Glycosidases"/>
    <property type="match status" value="1"/>
</dbReference>
<dbReference type="InterPro" id="IPR010720">
    <property type="entry name" value="Alpha-L-AF_C"/>
</dbReference>
<dbReference type="Gene3D" id="2.60.40.1180">
    <property type="entry name" value="Golgi alpha-mannosidase II"/>
    <property type="match status" value="1"/>
</dbReference>
<accession>A0A6P2C7V6</accession>
<comment type="catalytic activity">
    <reaction evidence="1">
        <text>Hydrolysis of terminal non-reducing alpha-L-arabinofuranoside residues in alpha-L-arabinosides.</text>
        <dbReference type="EC" id="3.2.1.55"/>
    </reaction>
</comment>
<proteinExistence type="inferred from homology"/>
<evidence type="ECO:0000256" key="4">
    <source>
        <dbReference type="ARBA" id="ARBA00012670"/>
    </source>
</evidence>
<evidence type="ECO:0000256" key="5">
    <source>
        <dbReference type="ARBA" id="ARBA00022801"/>
    </source>
</evidence>
<keyword evidence="7" id="KW-0326">Glycosidase</keyword>
<evidence type="ECO:0000313" key="10">
    <source>
        <dbReference type="EMBL" id="TVZ07398.1"/>
    </source>
</evidence>
<dbReference type="Proteomes" id="UP000460272">
    <property type="component" value="Unassembled WGS sequence"/>
</dbReference>
<protein>
    <recommendedName>
        <fullName evidence="4">non-reducing end alpha-L-arabinofuranosidase</fullName>
        <ecNumber evidence="4">3.2.1.55</ecNumber>
    </recommendedName>
</protein>
<dbReference type="GO" id="GO:0046556">
    <property type="term" value="F:alpha-L-arabinofuranosidase activity"/>
    <property type="evidence" value="ECO:0007669"/>
    <property type="project" value="UniProtKB-EC"/>
</dbReference>
<reference evidence="10 11" key="1">
    <citation type="submission" date="2018-11" db="EMBL/GenBank/DDBJ databases">
        <title>Trebonia kvetii gen.nov., sp.nov., a novel acidophilic actinobacterium, and proposal of the new actinobacterial family Treboniaceae fam. nov.</title>
        <authorList>
            <person name="Rapoport D."/>
            <person name="Sagova-Mareckova M."/>
            <person name="Sedlacek I."/>
            <person name="Provaznik J."/>
            <person name="Kralova S."/>
            <person name="Pavlinic D."/>
            <person name="Benes V."/>
            <person name="Kopecky J."/>
        </authorList>
    </citation>
    <scope>NUCLEOTIDE SEQUENCE [LARGE SCALE GENOMIC DNA]</scope>
    <source>
        <strain evidence="10 11">15Tr583</strain>
    </source>
</reference>
<dbReference type="SUPFAM" id="SSF51011">
    <property type="entry name" value="Glycosyl hydrolase domain"/>
    <property type="match status" value="1"/>
</dbReference>
<dbReference type="GO" id="GO:0046373">
    <property type="term" value="P:L-arabinose metabolic process"/>
    <property type="evidence" value="ECO:0007669"/>
    <property type="project" value="InterPro"/>
</dbReference>
<dbReference type="EC" id="3.2.1.55" evidence="4"/>
<evidence type="ECO:0000313" key="11">
    <source>
        <dbReference type="Proteomes" id="UP000460272"/>
    </source>
</evidence>
<comment type="caution">
    <text evidence="10">The sequence shown here is derived from an EMBL/GenBank/DDBJ whole genome shotgun (WGS) entry which is preliminary data.</text>
</comment>
<evidence type="ECO:0000256" key="2">
    <source>
        <dbReference type="ARBA" id="ARBA00007186"/>
    </source>
</evidence>
<dbReference type="PANTHER" id="PTHR43576">
    <property type="entry name" value="ALPHA-L-ARABINOFURANOSIDASE C-RELATED"/>
    <property type="match status" value="1"/>
</dbReference>
<feature type="domain" description="Alpha-L-arabinofuranosidase C-terminal" evidence="9">
    <location>
        <begin position="297"/>
        <end position="499"/>
    </location>
</feature>
<evidence type="ECO:0000256" key="8">
    <source>
        <dbReference type="SAM" id="MobiDB-lite"/>
    </source>
</evidence>
<organism evidence="10 11">
    <name type="scientific">Trebonia kvetii</name>
    <dbReference type="NCBI Taxonomy" id="2480626"/>
    <lineage>
        <taxon>Bacteria</taxon>
        <taxon>Bacillati</taxon>
        <taxon>Actinomycetota</taxon>
        <taxon>Actinomycetes</taxon>
        <taxon>Streptosporangiales</taxon>
        <taxon>Treboniaceae</taxon>
        <taxon>Trebonia</taxon>
    </lineage>
</organism>
<dbReference type="AlphaFoldDB" id="A0A6P2C7V6"/>
<dbReference type="Pfam" id="PF06964">
    <property type="entry name" value="Alpha-L-AF_C"/>
    <property type="match status" value="1"/>
</dbReference>
<dbReference type="OrthoDB" id="9758333at2"/>
<keyword evidence="6" id="KW-0119">Carbohydrate metabolism</keyword>
<dbReference type="SMART" id="SM00813">
    <property type="entry name" value="Alpha-L-AF_C"/>
    <property type="match status" value="1"/>
</dbReference>
<dbReference type="InterPro" id="IPR055235">
    <property type="entry name" value="ASD1_cat"/>
</dbReference>
<dbReference type="InterPro" id="IPR013780">
    <property type="entry name" value="Glyco_hydro_b"/>
</dbReference>
<evidence type="ECO:0000256" key="3">
    <source>
        <dbReference type="ARBA" id="ARBA00011165"/>
    </source>
</evidence>
<comment type="subunit">
    <text evidence="3">Homohexamer; trimer of dimers.</text>
</comment>
<name>A0A6P2C7V6_9ACTN</name>
<feature type="region of interest" description="Disordered" evidence="8">
    <location>
        <begin position="458"/>
        <end position="492"/>
    </location>
</feature>
<evidence type="ECO:0000256" key="7">
    <source>
        <dbReference type="ARBA" id="ARBA00023295"/>
    </source>
</evidence>
<dbReference type="SUPFAM" id="SSF51445">
    <property type="entry name" value="(Trans)glycosidases"/>
    <property type="match status" value="1"/>
</dbReference>
<keyword evidence="11" id="KW-1185">Reference proteome</keyword>
<dbReference type="InterPro" id="IPR017853">
    <property type="entry name" value="GH"/>
</dbReference>
<evidence type="ECO:0000259" key="9">
    <source>
        <dbReference type="SMART" id="SM00813"/>
    </source>
</evidence>
<sequence length="514" mass="56109">MGQNRSATAALAVVDPAVELGEIDRRLFGSFVEHLGRCVYGGIYEPGHPAADADGNRLDVAELVRELGTTVVRYPGGNFASNYDWEDGVGPVEDRPSRLDLAWRSVERNTFGLGEMAHWLDLVGAEMMYTVNLGTRSIAEARNLIEYANFGSGTAFSDLRIRHGAKEPYGIKTWCLGNEMDGPWQVGHRSAGSYGELAAQAATVMKRVDPSIELAVSGSSQHKMPSFPAWDAEVLERTYGLVDYLSLHAYYWQYGDDLASYLSASADLDTYLDKAIAACDFVQAKARGTKRIDISLDEWNVSFTDDSWQDSGKFWTHAPELIENVYSATDAVVVGGLLNSILRHCQRVRIACMSLLTNVSAPIMTQTGGPAWRQAIFYPMRDVARFAGDVVVATALSCDTIPASRFGEVPALDITSTANRETGEVTMFAVNRDPVAARPLFVRLRDIAPGSTVHHRVLGGTPGQREVNTAAEPGRVLPREAEPPTRQPDGWSCLLPPQSWNVIRATTRAPGIVG</sequence>
<evidence type="ECO:0000256" key="6">
    <source>
        <dbReference type="ARBA" id="ARBA00023277"/>
    </source>
</evidence>
<dbReference type="GO" id="GO:0000272">
    <property type="term" value="P:polysaccharide catabolic process"/>
    <property type="evidence" value="ECO:0007669"/>
    <property type="project" value="TreeGrafter"/>
</dbReference>
<evidence type="ECO:0000256" key="1">
    <source>
        <dbReference type="ARBA" id="ARBA00001462"/>
    </source>
</evidence>
<keyword evidence="5" id="KW-0378">Hydrolase</keyword>
<dbReference type="PANTHER" id="PTHR43576:SF3">
    <property type="entry name" value="ALPHA-L-ARABINOFURANOSIDASE C"/>
    <property type="match status" value="1"/>
</dbReference>
<dbReference type="EMBL" id="RPFW01000001">
    <property type="protein sequence ID" value="TVZ07398.1"/>
    <property type="molecule type" value="Genomic_DNA"/>
</dbReference>